<dbReference type="GO" id="GO:0070973">
    <property type="term" value="P:protein localization to endoplasmic reticulum exit site"/>
    <property type="evidence" value="ECO:0007669"/>
    <property type="project" value="TreeGrafter"/>
</dbReference>
<gene>
    <name evidence="1" type="ORF">LSALG_LOCUS33008</name>
</gene>
<dbReference type="GO" id="GO:0012507">
    <property type="term" value="C:ER to Golgi transport vesicle membrane"/>
    <property type="evidence" value="ECO:0007669"/>
    <property type="project" value="TreeGrafter"/>
</dbReference>
<dbReference type="Proteomes" id="UP001177003">
    <property type="component" value="Chromosome 7"/>
</dbReference>
<sequence>MERMQKKLQHQLIGNAPNVEESVIAAFACKCCCRSDILENNTPDVAVTRLFASAKKDTSQYGDYGAFANCLQQLPPEGQIRATAAEVQTLLVYRGLT</sequence>
<proteinExistence type="predicted"/>
<dbReference type="PANTHER" id="PTHR13402">
    <property type="entry name" value="RGPR-RELATED"/>
    <property type="match status" value="1"/>
</dbReference>
<reference evidence="1" key="1">
    <citation type="submission" date="2023-04" db="EMBL/GenBank/DDBJ databases">
        <authorList>
            <person name="Vijverberg K."/>
            <person name="Xiong W."/>
            <person name="Schranz E."/>
        </authorList>
    </citation>
    <scope>NUCLEOTIDE SEQUENCE</scope>
</reference>
<accession>A0AA35ZJY7</accession>
<dbReference type="EMBL" id="OX465083">
    <property type="protein sequence ID" value="CAI9294014.1"/>
    <property type="molecule type" value="Genomic_DNA"/>
</dbReference>
<dbReference type="GO" id="GO:0070971">
    <property type="term" value="C:endoplasmic reticulum exit site"/>
    <property type="evidence" value="ECO:0007669"/>
    <property type="project" value="TreeGrafter"/>
</dbReference>
<dbReference type="PANTHER" id="PTHR13402:SF6">
    <property type="entry name" value="SECRETORY 16, ISOFORM I"/>
    <property type="match status" value="1"/>
</dbReference>
<protein>
    <submittedName>
        <fullName evidence="1">Uncharacterized protein</fullName>
    </submittedName>
</protein>
<organism evidence="1 2">
    <name type="scientific">Lactuca saligna</name>
    <name type="common">Willowleaf lettuce</name>
    <dbReference type="NCBI Taxonomy" id="75948"/>
    <lineage>
        <taxon>Eukaryota</taxon>
        <taxon>Viridiplantae</taxon>
        <taxon>Streptophyta</taxon>
        <taxon>Embryophyta</taxon>
        <taxon>Tracheophyta</taxon>
        <taxon>Spermatophyta</taxon>
        <taxon>Magnoliopsida</taxon>
        <taxon>eudicotyledons</taxon>
        <taxon>Gunneridae</taxon>
        <taxon>Pentapetalae</taxon>
        <taxon>asterids</taxon>
        <taxon>campanulids</taxon>
        <taxon>Asterales</taxon>
        <taxon>Asteraceae</taxon>
        <taxon>Cichorioideae</taxon>
        <taxon>Cichorieae</taxon>
        <taxon>Lactucinae</taxon>
        <taxon>Lactuca</taxon>
    </lineage>
</organism>
<name>A0AA35ZJY7_LACSI</name>
<dbReference type="AlphaFoldDB" id="A0AA35ZJY7"/>
<evidence type="ECO:0000313" key="2">
    <source>
        <dbReference type="Proteomes" id="UP001177003"/>
    </source>
</evidence>
<evidence type="ECO:0000313" key="1">
    <source>
        <dbReference type="EMBL" id="CAI9294014.1"/>
    </source>
</evidence>
<keyword evidence="2" id="KW-1185">Reference proteome</keyword>
<dbReference type="GO" id="GO:0007030">
    <property type="term" value="P:Golgi organization"/>
    <property type="evidence" value="ECO:0007669"/>
    <property type="project" value="TreeGrafter"/>
</dbReference>